<dbReference type="CDD" id="cd16364">
    <property type="entry name" value="T3SC_I-like"/>
    <property type="match status" value="1"/>
</dbReference>
<gene>
    <name evidence="1" type="ORF">ALQ30_02794</name>
</gene>
<evidence type="ECO:0000313" key="2">
    <source>
        <dbReference type="Proteomes" id="UP000281604"/>
    </source>
</evidence>
<name>A0A3M4ARI4_9PSED</name>
<dbReference type="Gene3D" id="3.30.1460.10">
    <property type="match status" value="1"/>
</dbReference>
<dbReference type="Proteomes" id="UP000281604">
    <property type="component" value="Unassembled WGS sequence"/>
</dbReference>
<accession>A0A3M4ARI4</accession>
<dbReference type="Pfam" id="PF05932">
    <property type="entry name" value="CesT"/>
    <property type="match status" value="1"/>
</dbReference>
<proteinExistence type="predicted"/>
<organism evidence="1 2">
    <name type="scientific">Pseudomonas syringae pv. persicae</name>
    <dbReference type="NCBI Taxonomy" id="237306"/>
    <lineage>
        <taxon>Bacteria</taxon>
        <taxon>Pseudomonadati</taxon>
        <taxon>Pseudomonadota</taxon>
        <taxon>Gammaproteobacteria</taxon>
        <taxon>Pseudomonadales</taxon>
        <taxon>Pseudomonadaceae</taxon>
        <taxon>Pseudomonas</taxon>
    </lineage>
</organism>
<protein>
    <submittedName>
        <fullName evidence="1">Type III secretion system-associated chaperone</fullName>
    </submittedName>
</protein>
<dbReference type="AlphaFoldDB" id="A0A3M4ARI4"/>
<evidence type="ECO:0000313" key="1">
    <source>
        <dbReference type="EMBL" id="RMP09528.1"/>
    </source>
</evidence>
<reference evidence="1 2" key="1">
    <citation type="submission" date="2018-08" db="EMBL/GenBank/DDBJ databases">
        <title>Recombination of ecologically and evolutionarily significant loci maintains genetic cohesion in the Pseudomonas syringae species complex.</title>
        <authorList>
            <person name="Dillon M."/>
            <person name="Thakur S."/>
            <person name="Almeida R.N.D."/>
            <person name="Weir B.S."/>
            <person name="Guttman D.S."/>
        </authorList>
    </citation>
    <scope>NUCLEOTIDE SEQUENCE [LARGE SCALE GENOMIC DNA]</scope>
    <source>
        <strain evidence="1 2">ICMP 3706</strain>
    </source>
</reference>
<dbReference type="SUPFAM" id="SSF69635">
    <property type="entry name" value="Type III secretory system chaperone-like"/>
    <property type="match status" value="1"/>
</dbReference>
<dbReference type="InterPro" id="IPR010261">
    <property type="entry name" value="Tir_chaperone"/>
</dbReference>
<dbReference type="RefSeq" id="WP_058407459.1">
    <property type="nucleotide sequence ID" value="NZ_RBQE01000197.1"/>
</dbReference>
<dbReference type="EMBL" id="RBQE01000197">
    <property type="protein sequence ID" value="RMP09528.1"/>
    <property type="molecule type" value="Genomic_DNA"/>
</dbReference>
<dbReference type="GO" id="GO:0030254">
    <property type="term" value="P:protein secretion by the type III secretion system"/>
    <property type="evidence" value="ECO:0007669"/>
    <property type="project" value="InterPro"/>
</dbReference>
<sequence length="155" mass="17062">MTIQDLLNALAIRLESGPLSLDANHLCCLKVNELDMTLERIEQQNTLFVYLCVGTLSTPASSTLLSDILAANLFHYGSSDGAAFGLDEKNNEVLLFQRFDPLRIDEDHFVSACVQMIEVAKIWRAKLLHGHSAPLASSTRLTKTGLMLTMAGTIR</sequence>
<comment type="caution">
    <text evidence="1">The sequence shown here is derived from an EMBL/GenBank/DDBJ whole genome shotgun (WGS) entry which is preliminary data.</text>
</comment>